<evidence type="ECO:0000256" key="1">
    <source>
        <dbReference type="SAM" id="SignalP"/>
    </source>
</evidence>
<dbReference type="PROSITE" id="PS51257">
    <property type="entry name" value="PROKAR_LIPOPROTEIN"/>
    <property type="match status" value="1"/>
</dbReference>
<gene>
    <name evidence="2" type="ORF">COA07_01540</name>
</gene>
<dbReference type="Proteomes" id="UP000218323">
    <property type="component" value="Unassembled WGS sequence"/>
</dbReference>
<reference evidence="2 3" key="1">
    <citation type="submission" date="2017-09" db="EMBL/GenBank/DDBJ databases">
        <title>Sphingomonas adhaesiva DSM 7418, whole genome shotgun sequence.</title>
        <authorList>
            <person name="Feng G."/>
            <person name="Zhu H."/>
        </authorList>
    </citation>
    <scope>NUCLEOTIDE SEQUENCE [LARGE SCALE GENOMIC DNA]</scope>
    <source>
        <strain evidence="2 3">DSM 7418</strain>
    </source>
</reference>
<dbReference type="RefSeq" id="WP_096640362.1">
    <property type="nucleotide sequence ID" value="NZ_JBHIWA010000074.1"/>
</dbReference>
<evidence type="ECO:0000313" key="2">
    <source>
        <dbReference type="EMBL" id="PCG15697.1"/>
    </source>
</evidence>
<keyword evidence="3" id="KW-1185">Reference proteome</keyword>
<comment type="caution">
    <text evidence="2">The sequence shown here is derived from an EMBL/GenBank/DDBJ whole genome shotgun (WGS) entry which is preliminary data.</text>
</comment>
<feature type="chain" id="PRO_5012856421" evidence="1">
    <location>
        <begin position="23"/>
        <end position="302"/>
    </location>
</feature>
<organism evidence="2 3">
    <name type="scientific">Sphingomonas adhaesiva</name>
    <dbReference type="NCBI Taxonomy" id="28212"/>
    <lineage>
        <taxon>Bacteria</taxon>
        <taxon>Pseudomonadati</taxon>
        <taxon>Pseudomonadota</taxon>
        <taxon>Alphaproteobacteria</taxon>
        <taxon>Sphingomonadales</taxon>
        <taxon>Sphingomonadaceae</taxon>
        <taxon>Sphingomonas</taxon>
    </lineage>
</organism>
<protein>
    <submittedName>
        <fullName evidence="2">Uncharacterized protein</fullName>
    </submittedName>
</protein>
<feature type="signal peptide" evidence="1">
    <location>
        <begin position="1"/>
        <end position="22"/>
    </location>
</feature>
<dbReference type="AlphaFoldDB" id="A0A2A4I9Q0"/>
<dbReference type="EMBL" id="NWVC01000001">
    <property type="protein sequence ID" value="PCG15697.1"/>
    <property type="molecule type" value="Genomic_DNA"/>
</dbReference>
<evidence type="ECO:0000313" key="3">
    <source>
        <dbReference type="Proteomes" id="UP000218323"/>
    </source>
</evidence>
<proteinExistence type="predicted"/>
<name>A0A2A4I9Q0_9SPHN</name>
<accession>A0A2A4I9Q0</accession>
<keyword evidence="1" id="KW-0732">Signal</keyword>
<sequence>MSWKPVAPAALLALAACGAAPAPSPTPTPSVAATQDGTFAACRTRADGDPAASQSCADAELARIARTLPGHAEAATRHAAALRALGDDAIARGTFGQGAAAQVAVADAAVRLSQRRAAWLAGGDAPTGRGDPARLGADARAAWSASRATSCAAWPVTDCAARYDALLGAYQPAAEPTPMPEPVTTATGLPLPDCAQVKAAGLVGGALGDAFYRRYPTSLADPKGVDHVALDAAAIDNVVGYLACVATLTDGDPTVADNAAALFASPRHGAAAFAALTARAHADTPEGKGAARFLQQMKAMVE</sequence>